<comment type="caution">
    <text evidence="1">The sequence shown here is derived from an EMBL/GenBank/DDBJ whole genome shotgun (WGS) entry which is preliminary data.</text>
</comment>
<evidence type="ECO:0000313" key="2">
    <source>
        <dbReference type="Proteomes" id="UP000807342"/>
    </source>
</evidence>
<gene>
    <name evidence="1" type="ORF">P691DRAFT_783932</name>
</gene>
<keyword evidence="2" id="KW-1185">Reference proteome</keyword>
<accession>A0A9P5XSE4</accession>
<dbReference type="AlphaFoldDB" id="A0A9P5XSE4"/>
<dbReference type="EMBL" id="MU151052">
    <property type="protein sequence ID" value="KAF9454850.1"/>
    <property type="molecule type" value="Genomic_DNA"/>
</dbReference>
<proteinExistence type="predicted"/>
<organism evidence="1 2">
    <name type="scientific">Macrolepiota fuliginosa MF-IS2</name>
    <dbReference type="NCBI Taxonomy" id="1400762"/>
    <lineage>
        <taxon>Eukaryota</taxon>
        <taxon>Fungi</taxon>
        <taxon>Dikarya</taxon>
        <taxon>Basidiomycota</taxon>
        <taxon>Agaricomycotina</taxon>
        <taxon>Agaricomycetes</taxon>
        <taxon>Agaricomycetidae</taxon>
        <taxon>Agaricales</taxon>
        <taxon>Agaricineae</taxon>
        <taxon>Agaricaceae</taxon>
        <taxon>Macrolepiota</taxon>
    </lineage>
</organism>
<dbReference type="Proteomes" id="UP000807342">
    <property type="component" value="Unassembled WGS sequence"/>
</dbReference>
<dbReference type="OrthoDB" id="3141012at2759"/>
<protein>
    <submittedName>
        <fullName evidence="1">Uncharacterized protein</fullName>
    </submittedName>
</protein>
<reference evidence="1" key="1">
    <citation type="submission" date="2020-11" db="EMBL/GenBank/DDBJ databases">
        <authorList>
            <consortium name="DOE Joint Genome Institute"/>
            <person name="Ahrendt S."/>
            <person name="Riley R."/>
            <person name="Andreopoulos W."/>
            <person name="Labutti K."/>
            <person name="Pangilinan J."/>
            <person name="Ruiz-Duenas F.J."/>
            <person name="Barrasa J.M."/>
            <person name="Sanchez-Garcia M."/>
            <person name="Camarero S."/>
            <person name="Miyauchi S."/>
            <person name="Serrano A."/>
            <person name="Linde D."/>
            <person name="Babiker R."/>
            <person name="Drula E."/>
            <person name="Ayuso-Fernandez I."/>
            <person name="Pacheco R."/>
            <person name="Padilla G."/>
            <person name="Ferreira P."/>
            <person name="Barriuso J."/>
            <person name="Kellner H."/>
            <person name="Castanera R."/>
            <person name="Alfaro M."/>
            <person name="Ramirez L."/>
            <person name="Pisabarro A.G."/>
            <person name="Kuo A."/>
            <person name="Tritt A."/>
            <person name="Lipzen A."/>
            <person name="He G."/>
            <person name="Yan M."/>
            <person name="Ng V."/>
            <person name="Cullen D."/>
            <person name="Martin F."/>
            <person name="Rosso M.-N."/>
            <person name="Henrissat B."/>
            <person name="Hibbett D."/>
            <person name="Martinez A.T."/>
            <person name="Grigoriev I.V."/>
        </authorList>
    </citation>
    <scope>NUCLEOTIDE SEQUENCE</scope>
    <source>
        <strain evidence="1">MF-IS2</strain>
    </source>
</reference>
<name>A0A9P5XSE4_9AGAR</name>
<evidence type="ECO:0000313" key="1">
    <source>
        <dbReference type="EMBL" id="KAF9454850.1"/>
    </source>
</evidence>
<sequence length="647" mass="71090">MSSSPRRPRAICLNICNALELGLDTVSKIMGYQPEAAPSCKFTVTFIHAKTTEEFTPTHPILECLHLDYSWKMQQGLSDDDDTLKSDRYDHPFSKDLTLPLQTLLDDVVIRFVRNGLVKRYPFVFGTVAQFSNETTYFQPMITSIKRIIQRSLNPAFNSQCRQLLKVFSDDGIIGFCVGLIGMPSHLSSSNTASISSPTRTHTGNPMTVKHRGRNLAPKRHSISQCNTYLGLGTHAYIMDVEEQELLETGPQSTEIPPDRTLTLPLDDLSLDQEDELGYGMGRKGGLSLFDTSGFPELVDTALTDFSTPGPDDILLDTDSDGGSDLITIDELPLFQELGVGKVSVDLGESDEDDLSTVALVQTPVYHLAASSGQNLPSALYHLSGDSLENITQPLPLPRGVFYVERVLVSPPQDPRPMGSYHRSSLGCVVPSHIVQAGSGDNGTSQAKGNMNHMSHLERSSPLLTSPREASITLDSRVPMVPLVNNEFSLDTDITTEEDDIDLWAPMLPEPTASGHEPTVNLVSNPHNHTVHQEGFFDVLSEVSYLDGELDIANQDGCDMEIMLNYIDCIIGGDAIAGPMIQEYDTEDPHGEEAVQGGVFLELVDEESELEGGRNRQNKAVQLHFNRVEKDCWLDVGNEAAFVELIT</sequence>